<feature type="binding site" evidence="9">
    <location>
        <begin position="40"/>
        <end position="41"/>
    </location>
    <ligand>
        <name>substrate</name>
    </ligand>
</feature>
<dbReference type="PANTHER" id="PTHR23342:SF0">
    <property type="entry name" value="N-ACETYLGLUTAMATE SYNTHASE, MITOCHONDRIAL"/>
    <property type="match status" value="1"/>
</dbReference>
<feature type="binding site" evidence="9">
    <location>
        <position position="62"/>
    </location>
    <ligand>
        <name>substrate</name>
    </ligand>
</feature>
<keyword evidence="5 9" id="KW-0547">Nucleotide-binding</keyword>
<dbReference type="PIRSF" id="PIRSF000728">
    <property type="entry name" value="NAGK"/>
    <property type="match status" value="1"/>
</dbReference>
<dbReference type="NCBIfam" id="TIGR00761">
    <property type="entry name" value="argB"/>
    <property type="match status" value="1"/>
</dbReference>
<protein>
    <recommendedName>
        <fullName evidence="9">Acetylglutamate kinase</fullName>
        <ecNumber evidence="9">2.7.2.8</ecNumber>
    </recommendedName>
    <alternativeName>
        <fullName evidence="9">N-acetyl-L-glutamate 5-phosphotransferase</fullName>
    </alternativeName>
    <alternativeName>
        <fullName evidence="9">NAG kinase</fullName>
        <shortName evidence="9">NAGK</shortName>
    </alternativeName>
</protein>
<comment type="function">
    <text evidence="9">Catalyzes the ATP-dependent phosphorylation of N-acetyl-L-glutamate.</text>
</comment>
<evidence type="ECO:0000259" key="10">
    <source>
        <dbReference type="Pfam" id="PF00696"/>
    </source>
</evidence>
<dbReference type="InterPro" id="IPR037528">
    <property type="entry name" value="ArgB"/>
</dbReference>
<keyword evidence="9" id="KW-0963">Cytoplasm</keyword>
<evidence type="ECO:0000256" key="4">
    <source>
        <dbReference type="ARBA" id="ARBA00022679"/>
    </source>
</evidence>
<dbReference type="AlphaFoldDB" id="A0A3P1XVF6"/>
<gene>
    <name evidence="9 11" type="primary">argB</name>
    <name evidence="11" type="ORF">EII40_01840</name>
</gene>
<dbReference type="Pfam" id="PF00696">
    <property type="entry name" value="AA_kinase"/>
    <property type="match status" value="1"/>
</dbReference>
<evidence type="ECO:0000313" key="11">
    <source>
        <dbReference type="EMBL" id="RRD62812.1"/>
    </source>
</evidence>
<comment type="catalytic activity">
    <reaction evidence="8 9">
        <text>N-acetyl-L-glutamate + ATP = N-acetyl-L-glutamyl 5-phosphate + ADP</text>
        <dbReference type="Rhea" id="RHEA:14629"/>
        <dbReference type="ChEBI" id="CHEBI:30616"/>
        <dbReference type="ChEBI" id="CHEBI:44337"/>
        <dbReference type="ChEBI" id="CHEBI:57936"/>
        <dbReference type="ChEBI" id="CHEBI:456216"/>
        <dbReference type="EC" id="2.7.2.8"/>
    </reaction>
</comment>
<proteinExistence type="inferred from homology"/>
<evidence type="ECO:0000256" key="9">
    <source>
        <dbReference type="HAMAP-Rule" id="MF_00082"/>
    </source>
</evidence>
<dbReference type="HAMAP" id="MF_00082">
    <property type="entry name" value="ArgB"/>
    <property type="match status" value="1"/>
</dbReference>
<dbReference type="UniPathway" id="UPA00068">
    <property type="reaction ID" value="UER00107"/>
</dbReference>
<comment type="pathway">
    <text evidence="1 9">Amino-acid biosynthesis; L-arginine biosynthesis; N(2)-acetyl-L-ornithine from L-glutamate: step 2/4.</text>
</comment>
<feature type="site" description="Transition state stabilizer" evidence="9">
    <location>
        <position position="223"/>
    </location>
</feature>
<keyword evidence="3 9" id="KW-0028">Amino-acid biosynthesis</keyword>
<dbReference type="CDD" id="cd04238">
    <property type="entry name" value="AAK_NAGK-like"/>
    <property type="match status" value="1"/>
</dbReference>
<comment type="subcellular location">
    <subcellularLocation>
        <location evidence="9">Cytoplasm</location>
    </subcellularLocation>
</comment>
<keyword evidence="4 9" id="KW-0808">Transferase</keyword>
<dbReference type="PANTHER" id="PTHR23342">
    <property type="entry name" value="N-ACETYLGLUTAMATE SYNTHASE"/>
    <property type="match status" value="1"/>
</dbReference>
<feature type="binding site" evidence="9">
    <location>
        <position position="157"/>
    </location>
    <ligand>
        <name>substrate</name>
    </ligand>
</feature>
<dbReference type="GO" id="GO:0005737">
    <property type="term" value="C:cytoplasm"/>
    <property type="evidence" value="ECO:0007669"/>
    <property type="project" value="UniProtKB-SubCell"/>
</dbReference>
<name>A0A3P1XVF6_TANFO</name>
<evidence type="ECO:0000313" key="12">
    <source>
        <dbReference type="Proteomes" id="UP000278609"/>
    </source>
</evidence>
<evidence type="ECO:0000256" key="6">
    <source>
        <dbReference type="ARBA" id="ARBA00022777"/>
    </source>
</evidence>
<dbReference type="EMBL" id="RQYS01000005">
    <property type="protein sequence ID" value="RRD62812.1"/>
    <property type="molecule type" value="Genomic_DNA"/>
</dbReference>
<keyword evidence="6 9" id="KW-0418">Kinase</keyword>
<evidence type="ECO:0000256" key="2">
    <source>
        <dbReference type="ARBA" id="ARBA00022571"/>
    </source>
</evidence>
<dbReference type="Proteomes" id="UP000278609">
    <property type="component" value="Unassembled WGS sequence"/>
</dbReference>
<dbReference type="OrthoDB" id="9803155at2"/>
<evidence type="ECO:0000256" key="5">
    <source>
        <dbReference type="ARBA" id="ARBA00022741"/>
    </source>
</evidence>
<comment type="similarity">
    <text evidence="9">Belongs to the acetylglutamate kinase family. ArgB subfamily.</text>
</comment>
<dbReference type="EC" id="2.7.2.8" evidence="9"/>
<dbReference type="RefSeq" id="WP_124750574.1">
    <property type="nucleotide sequence ID" value="NZ_RQYS01000005.1"/>
</dbReference>
<reference evidence="11 12" key="1">
    <citation type="submission" date="2018-11" db="EMBL/GenBank/DDBJ databases">
        <title>Genomes From Bacteria Associated with the Canine Oral Cavity: a Test Case for Automated Genome-Based Taxonomic Assignment.</title>
        <authorList>
            <person name="Coil D.A."/>
            <person name="Jospin G."/>
            <person name="Darling A.E."/>
            <person name="Wallis C."/>
            <person name="Davis I.J."/>
            <person name="Harris S."/>
            <person name="Eisen J.A."/>
            <person name="Holcombe L.J."/>
            <person name="O'Flynn C."/>
        </authorList>
    </citation>
    <scope>NUCLEOTIDE SEQUENCE [LARGE SCALE GENOMIC DNA]</scope>
    <source>
        <strain evidence="11 12">OH2617_COT-023</strain>
    </source>
</reference>
<dbReference type="InterPro" id="IPR004662">
    <property type="entry name" value="AcgluKinase_fam"/>
</dbReference>
<feature type="site" description="Transition state stabilizer" evidence="9">
    <location>
        <position position="8"/>
    </location>
</feature>
<dbReference type="InterPro" id="IPR036393">
    <property type="entry name" value="AceGlu_kinase-like_sf"/>
</dbReference>
<dbReference type="GO" id="GO:0003991">
    <property type="term" value="F:acetylglutamate kinase activity"/>
    <property type="evidence" value="ECO:0007669"/>
    <property type="project" value="UniProtKB-UniRule"/>
</dbReference>
<dbReference type="SUPFAM" id="SSF53633">
    <property type="entry name" value="Carbamate kinase-like"/>
    <property type="match status" value="1"/>
</dbReference>
<sequence>MEKLILVKVGGKVVEEEASLNRLLADFSNIDGLKLLVHGGGRMATEIAGQLGIESQMIEGRRITDATMLKIVTMVYAGWINKTIVARLQALGIDAIGLTGADMDMIRSIKRPIEQRDYGFVGDVKNIRLDMLHILLMQKMVPVIAPITHDMNGQLLNTNADTIASELAKSLASRFDVTLIYCFEKDGVLCNKNDEESVIPLIDRSLFNAYKENGVIQGGMIPKLENAFKAVDAGVKEVIITKAIALGKNGGTRIN</sequence>
<dbReference type="GO" id="GO:0005524">
    <property type="term" value="F:ATP binding"/>
    <property type="evidence" value="ECO:0007669"/>
    <property type="project" value="UniProtKB-UniRule"/>
</dbReference>
<organism evidence="11 12">
    <name type="scientific">Tannerella forsythia</name>
    <name type="common">Bacteroides forsythus</name>
    <dbReference type="NCBI Taxonomy" id="28112"/>
    <lineage>
        <taxon>Bacteria</taxon>
        <taxon>Pseudomonadati</taxon>
        <taxon>Bacteroidota</taxon>
        <taxon>Bacteroidia</taxon>
        <taxon>Bacteroidales</taxon>
        <taxon>Tannerellaceae</taxon>
        <taxon>Tannerella</taxon>
    </lineage>
</organism>
<evidence type="ECO:0000256" key="8">
    <source>
        <dbReference type="ARBA" id="ARBA00048141"/>
    </source>
</evidence>
<comment type="caution">
    <text evidence="11">The sequence shown here is derived from an EMBL/GenBank/DDBJ whole genome shotgun (WGS) entry which is preliminary data.</text>
</comment>
<accession>A0A3P1XVF6</accession>
<dbReference type="Gene3D" id="3.40.1160.10">
    <property type="entry name" value="Acetylglutamate kinase-like"/>
    <property type="match status" value="1"/>
</dbReference>
<evidence type="ECO:0000256" key="3">
    <source>
        <dbReference type="ARBA" id="ARBA00022605"/>
    </source>
</evidence>
<dbReference type="InterPro" id="IPR001048">
    <property type="entry name" value="Asp/Glu/Uridylate_kinase"/>
</dbReference>
<evidence type="ECO:0000256" key="7">
    <source>
        <dbReference type="ARBA" id="ARBA00022840"/>
    </source>
</evidence>
<keyword evidence="7 9" id="KW-0067">ATP-binding</keyword>
<feature type="domain" description="Aspartate/glutamate/uridylate kinase" evidence="10">
    <location>
        <begin position="3"/>
        <end position="241"/>
    </location>
</feature>
<evidence type="ECO:0000256" key="1">
    <source>
        <dbReference type="ARBA" id="ARBA00004828"/>
    </source>
</evidence>
<keyword evidence="2 9" id="KW-0055">Arginine biosynthesis</keyword>
<dbReference type="GO" id="GO:0042450">
    <property type="term" value="P:L-arginine biosynthetic process via ornithine"/>
    <property type="evidence" value="ECO:0007669"/>
    <property type="project" value="UniProtKB-UniRule"/>
</dbReference>